<dbReference type="Proteomes" id="UP000235145">
    <property type="component" value="Unassembled WGS sequence"/>
</dbReference>
<dbReference type="InterPro" id="IPR024752">
    <property type="entry name" value="Myb/SANT-like_dom"/>
</dbReference>
<dbReference type="AlphaFoldDB" id="A0A9R1WK26"/>
<name>A0A9R1WK26_LACSA</name>
<protein>
    <recommendedName>
        <fullName evidence="1">Myb/SANT-like domain-containing protein</fullName>
    </recommendedName>
</protein>
<comment type="caution">
    <text evidence="2">The sequence shown here is derived from an EMBL/GenBank/DDBJ whole genome shotgun (WGS) entry which is preliminary data.</text>
</comment>
<feature type="domain" description="Myb/SANT-like" evidence="1">
    <location>
        <begin position="20"/>
        <end position="121"/>
    </location>
</feature>
<dbReference type="Pfam" id="PF12776">
    <property type="entry name" value="Myb_DNA-bind_3"/>
    <property type="match status" value="1"/>
</dbReference>
<organism evidence="2 3">
    <name type="scientific">Lactuca sativa</name>
    <name type="common">Garden lettuce</name>
    <dbReference type="NCBI Taxonomy" id="4236"/>
    <lineage>
        <taxon>Eukaryota</taxon>
        <taxon>Viridiplantae</taxon>
        <taxon>Streptophyta</taxon>
        <taxon>Embryophyta</taxon>
        <taxon>Tracheophyta</taxon>
        <taxon>Spermatophyta</taxon>
        <taxon>Magnoliopsida</taxon>
        <taxon>eudicotyledons</taxon>
        <taxon>Gunneridae</taxon>
        <taxon>Pentapetalae</taxon>
        <taxon>asterids</taxon>
        <taxon>campanulids</taxon>
        <taxon>Asterales</taxon>
        <taxon>Asteraceae</taxon>
        <taxon>Cichorioideae</taxon>
        <taxon>Cichorieae</taxon>
        <taxon>Lactucinae</taxon>
        <taxon>Lactuca</taxon>
    </lineage>
</organism>
<dbReference type="OrthoDB" id="618098at2759"/>
<evidence type="ECO:0000259" key="1">
    <source>
        <dbReference type="Pfam" id="PF12776"/>
    </source>
</evidence>
<proteinExistence type="predicted"/>
<dbReference type="EMBL" id="NBSK02000001">
    <property type="protein sequence ID" value="KAJ0228217.1"/>
    <property type="molecule type" value="Genomic_DNA"/>
</dbReference>
<sequence length="305" mass="34598">MFNVRIVKSFVRMAGRNKHTWTTEEDAKLIEALLELHVSGKYGGADNGFKPGYLKAVQQLLDVSLPNSGLKAEPHIKSRMKTWKNHFNIVHDMVYGTNTSGFGWDTDKCCVTADAEVWDEYIKSHKGAACFRDKLFPQFDNLCKIFGKDRATGLGATGLGATDLGEDVTEETQRSSHVEVEGLEDIVEETQQIARGNSKRKRPLTDDTESSYKEAAKEMKETFKEVGEKLNETIYNIGMHENKEACDMIDKVIEDIQHMPNINVKQRIKAIDMFSKDQFRARAFFKMTEEEKICYMEMIGDGSIS</sequence>
<keyword evidence="3" id="KW-1185">Reference proteome</keyword>
<reference evidence="2 3" key="1">
    <citation type="journal article" date="2017" name="Nat. Commun.">
        <title>Genome assembly with in vitro proximity ligation data and whole-genome triplication in lettuce.</title>
        <authorList>
            <person name="Reyes-Chin-Wo S."/>
            <person name="Wang Z."/>
            <person name="Yang X."/>
            <person name="Kozik A."/>
            <person name="Arikit S."/>
            <person name="Song C."/>
            <person name="Xia L."/>
            <person name="Froenicke L."/>
            <person name="Lavelle D.O."/>
            <person name="Truco M.J."/>
            <person name="Xia R."/>
            <person name="Zhu S."/>
            <person name="Xu C."/>
            <person name="Xu H."/>
            <person name="Xu X."/>
            <person name="Cox K."/>
            <person name="Korf I."/>
            <person name="Meyers B.C."/>
            <person name="Michelmore R.W."/>
        </authorList>
    </citation>
    <scope>NUCLEOTIDE SEQUENCE [LARGE SCALE GENOMIC DNA]</scope>
    <source>
        <strain evidence="3">cv. Salinas</strain>
        <tissue evidence="2">Seedlings</tissue>
    </source>
</reference>
<accession>A0A9R1WK26</accession>
<dbReference type="PANTHER" id="PTHR46250:SF17">
    <property type="entry name" value="MYB_SANT-LIKE DOMAIN-CONTAINING PROTEIN"/>
    <property type="match status" value="1"/>
</dbReference>
<gene>
    <name evidence="2" type="ORF">LSAT_V11C100025420</name>
</gene>
<dbReference type="PANTHER" id="PTHR46250">
    <property type="entry name" value="MYB/SANT-LIKE DNA-BINDING DOMAIN PROTEIN-RELATED"/>
    <property type="match status" value="1"/>
</dbReference>
<evidence type="ECO:0000313" key="3">
    <source>
        <dbReference type="Proteomes" id="UP000235145"/>
    </source>
</evidence>
<evidence type="ECO:0000313" key="2">
    <source>
        <dbReference type="EMBL" id="KAJ0228217.1"/>
    </source>
</evidence>